<feature type="domain" description="Cerebral cavernous malformations 2 harmonin-homology" evidence="3">
    <location>
        <begin position="339"/>
        <end position="420"/>
    </location>
</feature>
<name>A0A6F9D9H1_9ASCI</name>
<feature type="compositionally biased region" description="Basic and acidic residues" evidence="2">
    <location>
        <begin position="434"/>
        <end position="445"/>
    </location>
</feature>
<dbReference type="InterPro" id="IPR032375">
    <property type="entry name" value="CCM2_C"/>
</dbReference>
<protein>
    <submittedName>
        <fullName evidence="4">Malcavernin</fullName>
    </submittedName>
</protein>
<comment type="similarity">
    <text evidence="1">Belongs to the CCM2 family.</text>
</comment>
<feature type="region of interest" description="Disordered" evidence="2">
    <location>
        <begin position="434"/>
        <end position="482"/>
    </location>
</feature>
<dbReference type="EMBL" id="LR783713">
    <property type="protein sequence ID" value="CAB3228843.1"/>
    <property type="molecule type" value="mRNA"/>
</dbReference>
<dbReference type="PANTHER" id="PTHR21642:SF6">
    <property type="entry name" value="CEREBRAL CAVERNOUS MALFORMATIONS 2 HARMONIN-HOMOLOGY DOMAIN-CONTAINING PROTEIN"/>
    <property type="match status" value="1"/>
</dbReference>
<dbReference type="InterPro" id="IPR011993">
    <property type="entry name" value="PH-like_dom_sf"/>
</dbReference>
<evidence type="ECO:0000256" key="2">
    <source>
        <dbReference type="SAM" id="MobiDB-lite"/>
    </source>
</evidence>
<evidence type="ECO:0000313" key="4">
    <source>
        <dbReference type="EMBL" id="CAB3228843.1"/>
    </source>
</evidence>
<dbReference type="AlphaFoldDB" id="A0A6F9D9H1"/>
<dbReference type="Gene3D" id="2.30.29.30">
    <property type="entry name" value="Pleckstrin-homology domain (PH domain)/Phosphotyrosine-binding domain (PTB)"/>
    <property type="match status" value="1"/>
</dbReference>
<feature type="region of interest" description="Disordered" evidence="2">
    <location>
        <begin position="504"/>
        <end position="556"/>
    </location>
</feature>
<accession>A0A6F9D9H1</accession>
<feature type="compositionally biased region" description="Low complexity" evidence="2">
    <location>
        <begin position="332"/>
        <end position="341"/>
    </location>
</feature>
<feature type="region of interest" description="Disordered" evidence="2">
    <location>
        <begin position="278"/>
        <end position="341"/>
    </location>
</feature>
<sequence length="687" mass="77415">MVVLTKYCEMDDDGSRNKRSFIRRMFWSPAPQRPSPLISNPPPERRPLRSVPCSGPQYKVDPDVLVKDFVEKETKYMGTIDDVCMDFDTNDRCSLLSIVDEKRKVNQLPRLLSYKNDVIMSFSVHDIKISCRDGEELIHRIPTHKIASTGFIQDGREVILFIKFGSKINSDMCNISFFSCESREGAEELCSLTHQLFQLVYTQSTMEFFDKSIQDGASTPKHHSYSTDDSVDKRNTIKLSTVVPVTGVSANGSTLSHELYSSHRTSPVDDTAIINEGENSKISSPSSAPSSMHRSHNHSNSGIGFSSPISSASTPSSPSGSSRRRKNRRSESSSGSYSHTSTHQLQLKEYIAVLKERLTSEELSRFAQDLHHFRTRGLPIEQFCEHLMQIYQEHRKSLLLGMRHFIPDSCDRAYFEQFLLEHNVTTIEDDTKQWWGRHPDSRTTSETEESSAHSNPMPLEHMTEMSSGSDQTSAASVHSHSDELEAVMSGVEQFQLGDIDSSTLKHEQTDQPSSSQSCHDNDIMIGNEEGDSPLLRSGENSEPYDPNLLSPRRNVNVERQTIFKRKSRGKSPSATEFGAPYPSIAVEESVETEDAKPNETKLKKTKKKVKEKSLTSDKDTKKKRKSKKTELSGQQSDELLHDKQTTIVPEPAQYDDVIPASVTSQPKPEHRKKKRHKHVAVGVVTHL</sequence>
<dbReference type="Pfam" id="PF16545">
    <property type="entry name" value="CCM2_C"/>
    <property type="match status" value="1"/>
</dbReference>
<feature type="compositionally biased region" description="Basic and acidic residues" evidence="2">
    <location>
        <begin position="593"/>
        <end position="602"/>
    </location>
</feature>
<organism evidence="4">
    <name type="scientific">Phallusia mammillata</name>
    <dbReference type="NCBI Taxonomy" id="59560"/>
    <lineage>
        <taxon>Eukaryota</taxon>
        <taxon>Metazoa</taxon>
        <taxon>Chordata</taxon>
        <taxon>Tunicata</taxon>
        <taxon>Ascidiacea</taxon>
        <taxon>Phlebobranchia</taxon>
        <taxon>Ascidiidae</taxon>
        <taxon>Phallusia</taxon>
    </lineage>
</organism>
<gene>
    <name evidence="4" type="primary">Ccm2</name>
</gene>
<dbReference type="Gene3D" id="1.20.1160.20">
    <property type="match status" value="1"/>
</dbReference>
<proteinExistence type="evidence at transcript level"/>
<feature type="compositionally biased region" description="Basic and acidic residues" evidence="2">
    <location>
        <begin position="611"/>
        <end position="620"/>
    </location>
</feature>
<reference evidence="4" key="1">
    <citation type="submission" date="2020-04" db="EMBL/GenBank/DDBJ databases">
        <authorList>
            <person name="Neveu A P."/>
        </authorList>
    </citation>
    <scope>NUCLEOTIDE SEQUENCE</scope>
    <source>
        <tissue evidence="4">Whole embryo</tissue>
    </source>
</reference>
<evidence type="ECO:0000256" key="1">
    <source>
        <dbReference type="ARBA" id="ARBA00010822"/>
    </source>
</evidence>
<evidence type="ECO:0000259" key="3">
    <source>
        <dbReference type="Pfam" id="PF16545"/>
    </source>
</evidence>
<feature type="compositionally biased region" description="Low complexity" evidence="2">
    <location>
        <begin position="280"/>
        <end position="321"/>
    </location>
</feature>
<dbReference type="InterPro" id="IPR026159">
    <property type="entry name" value="Malcavernin"/>
</dbReference>
<feature type="compositionally biased region" description="Basic residues" evidence="2">
    <location>
        <begin position="669"/>
        <end position="679"/>
    </location>
</feature>
<feature type="compositionally biased region" description="Polar residues" evidence="2">
    <location>
        <begin position="464"/>
        <end position="478"/>
    </location>
</feature>
<feature type="region of interest" description="Disordered" evidence="2">
    <location>
        <begin position="588"/>
        <end position="687"/>
    </location>
</feature>
<dbReference type="PANTHER" id="PTHR21642">
    <property type="entry name" value="CEREBRAL CAVERNOUS MALFORMATIONS PROTEIN 2 HOMOLOG"/>
    <property type="match status" value="1"/>
</dbReference>